<keyword evidence="2" id="KW-1185">Reference proteome</keyword>
<dbReference type="Proteomes" id="UP001054837">
    <property type="component" value="Unassembled WGS sequence"/>
</dbReference>
<evidence type="ECO:0000313" key="2">
    <source>
        <dbReference type="Proteomes" id="UP001054837"/>
    </source>
</evidence>
<comment type="caution">
    <text evidence="1">The sequence shown here is derived from an EMBL/GenBank/DDBJ whole genome shotgun (WGS) entry which is preliminary data.</text>
</comment>
<sequence>MLLGWPCVYPRIDRSGWYVRRLNDNLRYLLLAASFASDYRGEGNPDKASPYHNHYLRFRAVITQSVEFETCLTWIRSPVNVKGARALEIGSRPRLFSFE</sequence>
<name>A0AAV4MV31_9ARAC</name>
<accession>A0AAV4MV31</accession>
<dbReference type="AlphaFoldDB" id="A0AAV4MV31"/>
<proteinExistence type="predicted"/>
<organism evidence="1 2">
    <name type="scientific">Caerostris darwini</name>
    <dbReference type="NCBI Taxonomy" id="1538125"/>
    <lineage>
        <taxon>Eukaryota</taxon>
        <taxon>Metazoa</taxon>
        <taxon>Ecdysozoa</taxon>
        <taxon>Arthropoda</taxon>
        <taxon>Chelicerata</taxon>
        <taxon>Arachnida</taxon>
        <taxon>Araneae</taxon>
        <taxon>Araneomorphae</taxon>
        <taxon>Entelegynae</taxon>
        <taxon>Araneoidea</taxon>
        <taxon>Araneidae</taxon>
        <taxon>Caerostris</taxon>
    </lineage>
</organism>
<evidence type="ECO:0000313" key="1">
    <source>
        <dbReference type="EMBL" id="GIX75237.1"/>
    </source>
</evidence>
<reference evidence="1 2" key="1">
    <citation type="submission" date="2021-06" db="EMBL/GenBank/DDBJ databases">
        <title>Caerostris darwini draft genome.</title>
        <authorList>
            <person name="Kono N."/>
            <person name="Arakawa K."/>
        </authorList>
    </citation>
    <scope>NUCLEOTIDE SEQUENCE [LARGE SCALE GENOMIC DNA]</scope>
</reference>
<gene>
    <name evidence="1" type="ORF">CDAR_604581</name>
</gene>
<protein>
    <submittedName>
        <fullName evidence="1">Uncharacterized protein</fullName>
    </submittedName>
</protein>
<dbReference type="EMBL" id="BPLQ01000813">
    <property type="protein sequence ID" value="GIX75237.1"/>
    <property type="molecule type" value="Genomic_DNA"/>
</dbReference>